<evidence type="ECO:0000256" key="2">
    <source>
        <dbReference type="ARBA" id="ARBA00022487"/>
    </source>
</evidence>
<feature type="signal peptide" evidence="4">
    <location>
        <begin position="1"/>
        <end position="23"/>
    </location>
</feature>
<dbReference type="KEGG" id="aplc:110985191"/>
<dbReference type="InterPro" id="IPR029058">
    <property type="entry name" value="AB_hydrolase_fold"/>
</dbReference>
<evidence type="ECO:0000256" key="1">
    <source>
        <dbReference type="ARBA" id="ARBA00005964"/>
    </source>
</evidence>
<keyword evidence="2" id="KW-0719">Serine esterase</keyword>
<dbReference type="Pfam" id="PF00135">
    <property type="entry name" value="COesterase"/>
    <property type="match status" value="1"/>
</dbReference>
<reference evidence="7" key="1">
    <citation type="submission" date="2025-08" db="UniProtKB">
        <authorList>
            <consortium name="RefSeq"/>
        </authorList>
    </citation>
    <scope>IDENTIFICATION</scope>
</reference>
<protein>
    <recommendedName>
        <fullName evidence="4">Carboxylic ester hydrolase</fullName>
        <ecNumber evidence="4">3.1.1.-</ecNumber>
    </recommendedName>
</protein>
<keyword evidence="6" id="KW-1185">Reference proteome</keyword>
<evidence type="ECO:0000259" key="5">
    <source>
        <dbReference type="Pfam" id="PF00135"/>
    </source>
</evidence>
<dbReference type="GO" id="GO:0005886">
    <property type="term" value="C:plasma membrane"/>
    <property type="evidence" value="ECO:0007669"/>
    <property type="project" value="TreeGrafter"/>
</dbReference>
<keyword evidence="3 4" id="KW-0378">Hydrolase</keyword>
<dbReference type="PANTHER" id="PTHR43918">
    <property type="entry name" value="ACETYLCHOLINESTERASE"/>
    <property type="match status" value="1"/>
</dbReference>
<accession>A0A8B7Z7T9</accession>
<dbReference type="OrthoDB" id="19653at2759"/>
<dbReference type="PROSITE" id="PS00122">
    <property type="entry name" value="CARBOXYLESTERASE_B_1"/>
    <property type="match status" value="1"/>
</dbReference>
<dbReference type="PANTHER" id="PTHR43918:SF4">
    <property type="entry name" value="CARBOXYLIC ESTER HYDROLASE"/>
    <property type="match status" value="1"/>
</dbReference>
<dbReference type="GO" id="GO:0006581">
    <property type="term" value="P:acetylcholine catabolic process"/>
    <property type="evidence" value="ECO:0007669"/>
    <property type="project" value="TreeGrafter"/>
</dbReference>
<dbReference type="AlphaFoldDB" id="A0A8B7Z7T9"/>
<evidence type="ECO:0000313" key="6">
    <source>
        <dbReference type="Proteomes" id="UP000694845"/>
    </source>
</evidence>
<gene>
    <name evidence="7" type="primary">LOC110985191</name>
</gene>
<feature type="chain" id="PRO_5034576724" description="Carboxylic ester hydrolase" evidence="4">
    <location>
        <begin position="24"/>
        <end position="606"/>
    </location>
</feature>
<name>A0A8B7Z7T9_ACAPL</name>
<organism evidence="6 7">
    <name type="scientific">Acanthaster planci</name>
    <name type="common">Crown-of-thorns starfish</name>
    <dbReference type="NCBI Taxonomy" id="133434"/>
    <lineage>
        <taxon>Eukaryota</taxon>
        <taxon>Metazoa</taxon>
        <taxon>Echinodermata</taxon>
        <taxon>Eleutherozoa</taxon>
        <taxon>Asterozoa</taxon>
        <taxon>Asteroidea</taxon>
        <taxon>Valvatacea</taxon>
        <taxon>Valvatida</taxon>
        <taxon>Acanthasteridae</taxon>
        <taxon>Acanthaster</taxon>
    </lineage>
</organism>
<keyword evidence="4" id="KW-0732">Signal</keyword>
<dbReference type="RefSeq" id="XP_022101724.1">
    <property type="nucleotide sequence ID" value="XM_022246032.1"/>
</dbReference>
<sequence length="606" mass="67694">MSKNYFLVRVILALCPLAGLSVAQIRPEVTVEAGKLIGTTEFFEESEFLENKTIDVFKGIPFAQPPVGPLRFKPPVAKEPWDGTYNATYFRDSCIQAEYPGVPPMPNTSEDCLHLNIFAPKPAIEGGVAVMVYIHGGGFFLGSSVGFNGLPLAASGDVIVVSINYRLNVFGFLTTGDEVVPGNAGLMDQVFALEWIKTNIAAFGGDSERITILGVSAGSASVSLLVLSQMSRGLFQHAIMQSGTAFSPWACTDGKRDRLRQQAFDMGEKLGCSAPDSAALVDCLRQQDVMDVLNVSVQAWLTVAVPPVVVDGTFLDDTPANLYATGRYNHVPILLGFTSAEGSSFVLNNPFLGPGANENPPYLTKEDFDRALSAEVANSFYGDSEASNALLMDAIKQQYVDWSQADNQTANYLKSYVEYLGDFAFVSGTDRVARYHAQSGDDVFLYQMTRVNDYKYYETSWMGATHASDMWYVFGMPFESAFRPFLDQYREDVALCVQIMRFWTTFAKTGNPSFDAQNSPSDPDMGYWPKFTIPELEYKELDLNLTNKRALKSQIFHFWNIFTVQLRTMLADQDTVELEWKDAFYRWKYTDMEDWKTQFTKYKEEL</sequence>
<dbReference type="OMA" id="MGATHAS"/>
<dbReference type="Proteomes" id="UP000694845">
    <property type="component" value="Unplaced"/>
</dbReference>
<dbReference type="InterPro" id="IPR002018">
    <property type="entry name" value="CarbesteraseB"/>
</dbReference>
<dbReference type="GO" id="GO:0005615">
    <property type="term" value="C:extracellular space"/>
    <property type="evidence" value="ECO:0007669"/>
    <property type="project" value="TreeGrafter"/>
</dbReference>
<dbReference type="GO" id="GO:0003990">
    <property type="term" value="F:acetylcholinesterase activity"/>
    <property type="evidence" value="ECO:0007669"/>
    <property type="project" value="TreeGrafter"/>
</dbReference>
<dbReference type="InterPro" id="IPR050654">
    <property type="entry name" value="AChE-related_enzymes"/>
</dbReference>
<dbReference type="SUPFAM" id="SSF53474">
    <property type="entry name" value="alpha/beta-Hydrolases"/>
    <property type="match status" value="1"/>
</dbReference>
<dbReference type="FunFam" id="3.40.50.1820:FF:000128">
    <property type="entry name" value="Carboxylic ester hydrolase"/>
    <property type="match status" value="1"/>
</dbReference>
<dbReference type="Gene3D" id="3.40.50.1820">
    <property type="entry name" value="alpha/beta hydrolase"/>
    <property type="match status" value="1"/>
</dbReference>
<evidence type="ECO:0000256" key="3">
    <source>
        <dbReference type="ARBA" id="ARBA00022801"/>
    </source>
</evidence>
<comment type="similarity">
    <text evidence="1 4">Belongs to the type-B carboxylesterase/lipase family.</text>
</comment>
<dbReference type="EC" id="3.1.1.-" evidence="4"/>
<evidence type="ECO:0000313" key="7">
    <source>
        <dbReference type="RefSeq" id="XP_022101724.1"/>
    </source>
</evidence>
<dbReference type="GO" id="GO:0019695">
    <property type="term" value="P:choline metabolic process"/>
    <property type="evidence" value="ECO:0007669"/>
    <property type="project" value="TreeGrafter"/>
</dbReference>
<feature type="domain" description="Carboxylesterase type B" evidence="5">
    <location>
        <begin position="27"/>
        <end position="559"/>
    </location>
</feature>
<proteinExistence type="inferred from homology"/>
<evidence type="ECO:0000256" key="4">
    <source>
        <dbReference type="RuleBase" id="RU361235"/>
    </source>
</evidence>
<dbReference type="GeneID" id="110985191"/>
<dbReference type="InterPro" id="IPR019826">
    <property type="entry name" value="Carboxylesterase_B_AS"/>
</dbReference>